<dbReference type="PROSITE" id="PS50112">
    <property type="entry name" value="PAS"/>
    <property type="match status" value="3"/>
</dbReference>
<keyword evidence="5" id="KW-0547">Nucleotide-binding</keyword>
<sequence length="419" mass="46544">MIARYKTKRRCLFFILSLIMQETINPLDDDAALNDQTSANGFPEGEKHAEASSKDTLAEKLRIAEERSAMLSSIVDSSDDAIISKDLNGFVTSWNLAAERIFGFSASEMIGLSINKLIPAERAEEEAHILLKIRRGERVAYFETKRLNKQGGLVDVSLTVSPIKDASGNIIGISKIARDITGLRMNSEKSLILSAIVDSTDDAIISKNLSGIITSWNPSAQRIFGYLPEEIIGHSVLKLIPVDRQDEETRILSRLRKGERVRYFHTKRLTKTGELIDVSLTISPVKDEQGKIIGVSKIARDITDVIEAEKQSAMLSAIVSHSDDAIISKDLNSMVTSWNSSAERLFGYTAEEMIGQSIVKLIPTDRLQEEPEIISRLKSGQRVDHFETKRKTKFGKLLDVSLTISPVMMHRAGLSAFLK</sequence>
<dbReference type="SMART" id="SM00086">
    <property type="entry name" value="PAC"/>
    <property type="match status" value="2"/>
</dbReference>
<dbReference type="NCBIfam" id="TIGR00229">
    <property type="entry name" value="sensory_box"/>
    <property type="match status" value="3"/>
</dbReference>
<dbReference type="AlphaFoldDB" id="A0A4R0NTS2"/>
<dbReference type="OrthoDB" id="9813151at2"/>
<organism evidence="11 12">
    <name type="scientific">Pedobacter psychroterrae</name>
    <dbReference type="NCBI Taxonomy" id="2530453"/>
    <lineage>
        <taxon>Bacteria</taxon>
        <taxon>Pseudomonadati</taxon>
        <taxon>Bacteroidota</taxon>
        <taxon>Sphingobacteriia</taxon>
        <taxon>Sphingobacteriales</taxon>
        <taxon>Sphingobacteriaceae</taxon>
        <taxon>Pedobacter</taxon>
    </lineage>
</organism>
<reference evidence="11 12" key="1">
    <citation type="submission" date="2019-02" db="EMBL/GenBank/DDBJ databases">
        <title>Pedobacter sp. RP-1-14 sp. nov., isolated from Arctic soil.</title>
        <authorList>
            <person name="Dahal R.H."/>
        </authorList>
    </citation>
    <scope>NUCLEOTIDE SEQUENCE [LARGE SCALE GENOMIC DNA]</scope>
    <source>
        <strain evidence="11 12">RP-1-14</strain>
    </source>
</reference>
<dbReference type="PANTHER" id="PTHR41523:SF8">
    <property type="entry name" value="ETHYLENE RESPONSE SENSOR PROTEIN"/>
    <property type="match status" value="1"/>
</dbReference>
<evidence type="ECO:0000256" key="5">
    <source>
        <dbReference type="ARBA" id="ARBA00022741"/>
    </source>
</evidence>
<evidence type="ECO:0000256" key="7">
    <source>
        <dbReference type="ARBA" id="ARBA00022840"/>
    </source>
</evidence>
<keyword evidence="6" id="KW-0418">Kinase</keyword>
<dbReference type="Gene3D" id="3.30.450.20">
    <property type="entry name" value="PAS domain"/>
    <property type="match status" value="3"/>
</dbReference>
<dbReference type="SUPFAM" id="SSF55785">
    <property type="entry name" value="PYP-like sensor domain (PAS domain)"/>
    <property type="match status" value="3"/>
</dbReference>
<dbReference type="InterPro" id="IPR000700">
    <property type="entry name" value="PAS-assoc_C"/>
</dbReference>
<evidence type="ECO:0000313" key="11">
    <source>
        <dbReference type="EMBL" id="TCD02865.1"/>
    </source>
</evidence>
<name>A0A4R0NTS2_9SPHI</name>
<dbReference type="GO" id="GO:0004673">
    <property type="term" value="F:protein histidine kinase activity"/>
    <property type="evidence" value="ECO:0007669"/>
    <property type="project" value="UniProtKB-EC"/>
</dbReference>
<keyword evidence="12" id="KW-1185">Reference proteome</keyword>
<dbReference type="InterPro" id="IPR001610">
    <property type="entry name" value="PAC"/>
</dbReference>
<dbReference type="EC" id="2.7.13.3" evidence="2"/>
<keyword evidence="7" id="KW-0067">ATP-binding</keyword>
<dbReference type="Proteomes" id="UP000293347">
    <property type="component" value="Unassembled WGS sequence"/>
</dbReference>
<evidence type="ECO:0000259" key="9">
    <source>
        <dbReference type="PROSITE" id="PS50112"/>
    </source>
</evidence>
<accession>A0A4R0NTS2</accession>
<dbReference type="SMART" id="SM00091">
    <property type="entry name" value="PAS"/>
    <property type="match status" value="3"/>
</dbReference>
<evidence type="ECO:0000259" key="10">
    <source>
        <dbReference type="PROSITE" id="PS50113"/>
    </source>
</evidence>
<dbReference type="GO" id="GO:0005524">
    <property type="term" value="F:ATP binding"/>
    <property type="evidence" value="ECO:0007669"/>
    <property type="project" value="UniProtKB-KW"/>
</dbReference>
<dbReference type="PANTHER" id="PTHR41523">
    <property type="entry name" value="TWO-COMPONENT SYSTEM SENSOR PROTEIN"/>
    <property type="match status" value="1"/>
</dbReference>
<dbReference type="InterPro" id="IPR013767">
    <property type="entry name" value="PAS_fold"/>
</dbReference>
<evidence type="ECO:0000256" key="3">
    <source>
        <dbReference type="ARBA" id="ARBA00022553"/>
    </source>
</evidence>
<feature type="domain" description="PAC" evidence="10">
    <location>
        <begin position="262"/>
        <end position="314"/>
    </location>
</feature>
<gene>
    <name evidence="11" type="ORF">EZ437_02435</name>
</gene>
<comment type="catalytic activity">
    <reaction evidence="1">
        <text>ATP + protein L-histidine = ADP + protein N-phospho-L-histidine.</text>
        <dbReference type="EC" id="2.7.13.3"/>
    </reaction>
</comment>
<protein>
    <recommendedName>
        <fullName evidence="2">histidine kinase</fullName>
        <ecNumber evidence="2">2.7.13.3</ecNumber>
    </recommendedName>
</protein>
<dbReference type="Pfam" id="PF00989">
    <property type="entry name" value="PAS"/>
    <property type="match status" value="3"/>
</dbReference>
<evidence type="ECO:0000256" key="8">
    <source>
        <dbReference type="ARBA" id="ARBA00023026"/>
    </source>
</evidence>
<evidence type="ECO:0000256" key="2">
    <source>
        <dbReference type="ARBA" id="ARBA00012438"/>
    </source>
</evidence>
<keyword evidence="4" id="KW-0808">Transferase</keyword>
<feature type="domain" description="PAS" evidence="9">
    <location>
        <begin position="189"/>
        <end position="259"/>
    </location>
</feature>
<dbReference type="EMBL" id="SJSL01000001">
    <property type="protein sequence ID" value="TCD02865.1"/>
    <property type="molecule type" value="Genomic_DNA"/>
</dbReference>
<keyword evidence="8" id="KW-0843">Virulence</keyword>
<dbReference type="InterPro" id="IPR000014">
    <property type="entry name" value="PAS"/>
</dbReference>
<evidence type="ECO:0000256" key="4">
    <source>
        <dbReference type="ARBA" id="ARBA00022679"/>
    </source>
</evidence>
<dbReference type="PROSITE" id="PS50113">
    <property type="entry name" value="PAC"/>
    <property type="match status" value="2"/>
</dbReference>
<dbReference type="GO" id="GO:0006355">
    <property type="term" value="P:regulation of DNA-templated transcription"/>
    <property type="evidence" value="ECO:0007669"/>
    <property type="project" value="InterPro"/>
</dbReference>
<keyword evidence="3" id="KW-0597">Phosphoprotein</keyword>
<dbReference type="InterPro" id="IPR035965">
    <property type="entry name" value="PAS-like_dom_sf"/>
</dbReference>
<evidence type="ECO:0000256" key="1">
    <source>
        <dbReference type="ARBA" id="ARBA00000085"/>
    </source>
</evidence>
<evidence type="ECO:0000313" key="12">
    <source>
        <dbReference type="Proteomes" id="UP000293347"/>
    </source>
</evidence>
<feature type="domain" description="PAC" evidence="10">
    <location>
        <begin position="140"/>
        <end position="192"/>
    </location>
</feature>
<dbReference type="CDD" id="cd00130">
    <property type="entry name" value="PAS"/>
    <property type="match status" value="3"/>
</dbReference>
<evidence type="ECO:0000256" key="6">
    <source>
        <dbReference type="ARBA" id="ARBA00022777"/>
    </source>
</evidence>
<feature type="domain" description="PAS" evidence="9">
    <location>
        <begin position="67"/>
        <end position="137"/>
    </location>
</feature>
<proteinExistence type="predicted"/>
<comment type="caution">
    <text evidence="11">The sequence shown here is derived from an EMBL/GenBank/DDBJ whole genome shotgun (WGS) entry which is preliminary data.</text>
</comment>
<feature type="domain" description="PAS" evidence="9">
    <location>
        <begin position="311"/>
        <end position="381"/>
    </location>
</feature>